<name>A0A9P9E0N3_9PLEO</name>
<dbReference type="PANTHER" id="PTHR12303:SF13">
    <property type="match status" value="1"/>
</dbReference>
<proteinExistence type="predicted"/>
<dbReference type="SUPFAM" id="SSF53335">
    <property type="entry name" value="S-adenosyl-L-methionine-dependent methyltransferases"/>
    <property type="match status" value="1"/>
</dbReference>
<dbReference type="InterPro" id="IPR029063">
    <property type="entry name" value="SAM-dependent_MTases_sf"/>
</dbReference>
<dbReference type="AlphaFoldDB" id="A0A9P9E0N3"/>
<dbReference type="PANTHER" id="PTHR12303">
    <property type="entry name" value="CARNOSINE N-METHYLTRANSFERASE"/>
    <property type="match status" value="1"/>
</dbReference>
<dbReference type="Gene3D" id="3.40.50.150">
    <property type="entry name" value="Vaccinia Virus protein VP39"/>
    <property type="match status" value="1"/>
</dbReference>
<dbReference type="Proteomes" id="UP000700596">
    <property type="component" value="Unassembled WGS sequence"/>
</dbReference>
<evidence type="ECO:0000256" key="1">
    <source>
        <dbReference type="SAM" id="SignalP"/>
    </source>
</evidence>
<dbReference type="Pfam" id="PF07942">
    <property type="entry name" value="CARME"/>
    <property type="match status" value="1"/>
</dbReference>
<evidence type="ECO:0000313" key="2">
    <source>
        <dbReference type="EMBL" id="KAH7128457.1"/>
    </source>
</evidence>
<feature type="signal peptide" evidence="1">
    <location>
        <begin position="1"/>
        <end position="20"/>
    </location>
</feature>
<dbReference type="EMBL" id="JAGMWT010000005">
    <property type="protein sequence ID" value="KAH7128457.1"/>
    <property type="molecule type" value="Genomic_DNA"/>
</dbReference>
<evidence type="ECO:0000313" key="3">
    <source>
        <dbReference type="Proteomes" id="UP000700596"/>
    </source>
</evidence>
<keyword evidence="3" id="KW-1185">Reference proteome</keyword>
<dbReference type="InterPro" id="IPR012901">
    <property type="entry name" value="CARME"/>
</dbReference>
<dbReference type="GO" id="GO:0008757">
    <property type="term" value="F:S-adenosylmethionine-dependent methyltransferase activity"/>
    <property type="evidence" value="ECO:0007669"/>
    <property type="project" value="InterPro"/>
</dbReference>
<dbReference type="SMART" id="SM01296">
    <property type="entry name" value="N2227"/>
    <property type="match status" value="1"/>
</dbReference>
<comment type="caution">
    <text evidence="2">The sequence shown here is derived from an EMBL/GenBank/DDBJ whole genome shotgun (WGS) entry which is preliminary data.</text>
</comment>
<gene>
    <name evidence="2" type="ORF">B0J11DRAFT_271775</name>
</gene>
<organism evidence="2 3">
    <name type="scientific">Dendryphion nanum</name>
    <dbReference type="NCBI Taxonomy" id="256645"/>
    <lineage>
        <taxon>Eukaryota</taxon>
        <taxon>Fungi</taxon>
        <taxon>Dikarya</taxon>
        <taxon>Ascomycota</taxon>
        <taxon>Pezizomycotina</taxon>
        <taxon>Dothideomycetes</taxon>
        <taxon>Pleosporomycetidae</taxon>
        <taxon>Pleosporales</taxon>
        <taxon>Torulaceae</taxon>
        <taxon>Dendryphion</taxon>
    </lineage>
</organism>
<protein>
    <submittedName>
        <fullName evidence="2">N2227-like protein-domain-containing protein</fullName>
    </submittedName>
</protein>
<accession>A0A9P9E0N3</accession>
<feature type="chain" id="PRO_5040246329" evidence="1">
    <location>
        <begin position="21"/>
        <end position="435"/>
    </location>
</feature>
<keyword evidence="1" id="KW-0732">Signal</keyword>
<sequence length="435" mass="49492">MRMLLLAVIYLLAGSGLVLGHTEVHIIEQVVAVDGSNGADPLQYGSMSDLSVRHSNENTRLQSRICRRHGSWGHGHPRFRLLNALWGYLSYEELNKVELERWRSLYKNTSKKQKKDLEKVVKYTQKLSDIEMLLKKNAELCQEIVISAMQYYEIEQKELEKHMVEQINAGRTADKISVSQTLKHFVRDWADEGTKERKDAFPCLLKIMKGLKGNATQKARVLLPGSGLSRLGHEVQKLGGFEVTVNEYSVWMNAAYRYLTSHPQLHSLFFHPFIDGLSHHRTTKDLMRKVTFPNIIPEREVLLVEGDFTTVFSHEAGSYDVLVTHFFIDTARNLLNYFETIHSLLKPGGKWVNLGPLLYGSGPFVQLSLDEIVAVIESMGFTFEKIESGDGPEHVCGEKTFEDKEIRGTEAEYGFNGKALTKNAYMAQVWVAKKN</sequence>
<reference evidence="2" key="1">
    <citation type="journal article" date="2021" name="Nat. Commun.">
        <title>Genetic determinants of endophytism in the Arabidopsis root mycobiome.</title>
        <authorList>
            <person name="Mesny F."/>
            <person name="Miyauchi S."/>
            <person name="Thiergart T."/>
            <person name="Pickel B."/>
            <person name="Atanasova L."/>
            <person name="Karlsson M."/>
            <person name="Huettel B."/>
            <person name="Barry K.W."/>
            <person name="Haridas S."/>
            <person name="Chen C."/>
            <person name="Bauer D."/>
            <person name="Andreopoulos W."/>
            <person name="Pangilinan J."/>
            <person name="LaButti K."/>
            <person name="Riley R."/>
            <person name="Lipzen A."/>
            <person name="Clum A."/>
            <person name="Drula E."/>
            <person name="Henrissat B."/>
            <person name="Kohler A."/>
            <person name="Grigoriev I.V."/>
            <person name="Martin F.M."/>
            <person name="Hacquard S."/>
        </authorList>
    </citation>
    <scope>NUCLEOTIDE SEQUENCE</scope>
    <source>
        <strain evidence="2">MPI-CAGE-CH-0243</strain>
    </source>
</reference>
<dbReference type="OrthoDB" id="978at2759"/>